<gene>
    <name evidence="1" type="ORF">I9054_020490</name>
</gene>
<reference evidence="1" key="1">
    <citation type="submission" date="2022-02" db="EMBL/GenBank/DDBJ databases">
        <title>Characterization of Tn125 harboring carbapenem-resistant Acinetobacter bereziniae clinical isolates.</title>
        <authorList>
            <person name="Wong N.-K."/>
            <person name="Pan Q."/>
        </authorList>
    </citation>
    <scope>NUCLEOTIDE SEQUENCE</scope>
    <source>
        <strain evidence="1">GD03393</strain>
    </source>
</reference>
<dbReference type="AlphaFoldDB" id="A0A9E7PAU2"/>
<organism evidence="1 2">
    <name type="scientific">Acinetobacter bereziniae</name>
    <name type="common">Acinetobacter genomosp. 10</name>
    <dbReference type="NCBI Taxonomy" id="106648"/>
    <lineage>
        <taxon>Bacteria</taxon>
        <taxon>Pseudomonadati</taxon>
        <taxon>Pseudomonadota</taxon>
        <taxon>Gammaproteobacteria</taxon>
        <taxon>Moraxellales</taxon>
        <taxon>Moraxellaceae</taxon>
        <taxon>Acinetobacter</taxon>
    </lineage>
</organism>
<evidence type="ECO:0000313" key="2">
    <source>
        <dbReference type="Proteomes" id="UP000644140"/>
    </source>
</evidence>
<accession>A0A9E7PAU2</accession>
<evidence type="ECO:0000313" key="1">
    <source>
        <dbReference type="EMBL" id="UUN97670.1"/>
    </source>
</evidence>
<sequence>MTDLITIIDPVNIPSRKILINNGFHSQEFKDFDGLSGEILNLILQK</sequence>
<dbReference type="Proteomes" id="UP000644140">
    <property type="component" value="Chromosome"/>
</dbReference>
<protein>
    <submittedName>
        <fullName evidence="1">Uncharacterized protein</fullName>
    </submittedName>
</protein>
<proteinExistence type="predicted"/>
<name>A0A9E7PAU2_ACIBZ</name>
<dbReference type="EMBL" id="CP092085">
    <property type="protein sequence ID" value="UUN97670.1"/>
    <property type="molecule type" value="Genomic_DNA"/>
</dbReference>